<evidence type="ECO:0000313" key="12">
    <source>
        <dbReference type="Proteomes" id="UP001153954"/>
    </source>
</evidence>
<keyword evidence="3 9" id="KW-0138">CF(0)</keyword>
<comment type="function">
    <text evidence="9">Subunit b, of the mitochondrial membrane ATP synthase complex (F(1)F(0) ATP synthase or Complex V) that produces ATP from ADP in the presence of a proton gradient across the membrane which is generated by electron transport complexes of the respiratory chain. ATP synthase complex consist of a soluble F(1) head domain - the catalytic core - and a membrane F(1) domain - the membrane proton channel. These two domains are linked by a central stalk rotating inside the F(1) region and a stationary peripheral stalk. During catalysis, ATP synthesis in the catalytic domain of F(1) is coupled via a rotary mechanism of the central stalk subunits to proton translocation. In vivo, can only synthesize ATP although its ATP hydrolase activity can be activated artificially in vitro. Part of the complex F(0) domain. Part of the complex F(0) domain and the peripheric stalk, which acts as a stator to hold the catalytic alpha(3)beta(3) subcomplex and subunit a/ATP6 static relative to the rotary elements.</text>
</comment>
<feature type="region of interest" description="Disordered" evidence="10">
    <location>
        <begin position="30"/>
        <end position="52"/>
    </location>
</feature>
<comment type="subcellular location">
    <subcellularLocation>
        <location evidence="9">Mitochondrion</location>
    </subcellularLocation>
    <subcellularLocation>
        <location evidence="9">Mitochondrion inner membrane</location>
    </subcellularLocation>
</comment>
<dbReference type="Gene3D" id="1.20.5.2210">
    <property type="match status" value="1"/>
</dbReference>
<evidence type="ECO:0000256" key="9">
    <source>
        <dbReference type="RuleBase" id="RU368017"/>
    </source>
</evidence>
<keyword evidence="6 9" id="KW-0406">Ion transport</keyword>
<dbReference type="Pfam" id="PF05405">
    <property type="entry name" value="Mt_ATP-synt_B"/>
    <property type="match status" value="1"/>
</dbReference>
<evidence type="ECO:0000256" key="1">
    <source>
        <dbReference type="ARBA" id="ARBA00007479"/>
    </source>
</evidence>
<dbReference type="Proteomes" id="UP001153954">
    <property type="component" value="Unassembled WGS sequence"/>
</dbReference>
<evidence type="ECO:0000256" key="7">
    <source>
        <dbReference type="ARBA" id="ARBA00023128"/>
    </source>
</evidence>
<evidence type="ECO:0000256" key="10">
    <source>
        <dbReference type="SAM" id="MobiDB-lite"/>
    </source>
</evidence>
<keyword evidence="5 9" id="KW-0999">Mitochondrion inner membrane</keyword>
<dbReference type="PANTHER" id="PTHR12733">
    <property type="entry name" value="MITOCHONDRIAL ATP SYNTHASE B CHAIN"/>
    <property type="match status" value="1"/>
</dbReference>
<dbReference type="GO" id="GO:0005743">
    <property type="term" value="C:mitochondrial inner membrane"/>
    <property type="evidence" value="ECO:0007669"/>
    <property type="project" value="UniProtKB-SubCell"/>
</dbReference>
<evidence type="ECO:0000256" key="2">
    <source>
        <dbReference type="ARBA" id="ARBA00022448"/>
    </source>
</evidence>
<evidence type="ECO:0000256" key="8">
    <source>
        <dbReference type="ARBA" id="ARBA00023136"/>
    </source>
</evidence>
<keyword evidence="2 9" id="KW-0813">Transport</keyword>
<reference evidence="11" key="1">
    <citation type="submission" date="2022-03" db="EMBL/GenBank/DDBJ databases">
        <authorList>
            <person name="Tunstrom K."/>
        </authorList>
    </citation>
    <scope>NUCLEOTIDE SEQUENCE</scope>
</reference>
<comment type="subunit">
    <text evidence="9">F-type ATPases have 2 components, CF(1) - the catalytic core - and CF(0) - the membrane proton channel. CF(1) and CF(0) have multiple subunits.</text>
</comment>
<dbReference type="EMBL" id="CAKOGL010000026">
    <property type="protein sequence ID" value="CAH2103894.1"/>
    <property type="molecule type" value="Genomic_DNA"/>
</dbReference>
<sequence>MLINRISKLGRLKSVLKICVISGHTETCPTQKKPAGSTASLTPTTTSTRSPGLKRALKSGKVRMGFIPEEWFLFFHSKTGVSGPYVFGIVVINYLLSKEIYVMEHEYYTGLSIFPLLYFISTRFGPDLARTLDKDVDEYVNMLEKGRKDELDGYEKLIKDSKDAQWRAEGQKVLMDAKKENIDMQLEAAYRERYMQVYRAVKGRLDYHVKFQRVQNRIHQKWMINWIIANVRKSITPEFEKEVLRKAIQDIAVITGKI</sequence>
<evidence type="ECO:0000256" key="5">
    <source>
        <dbReference type="ARBA" id="ARBA00022792"/>
    </source>
</evidence>
<dbReference type="InterPro" id="IPR008688">
    <property type="entry name" value="ATP_synth_Bsub_B/MI25"/>
</dbReference>
<proteinExistence type="inferred from homology"/>
<evidence type="ECO:0000256" key="4">
    <source>
        <dbReference type="ARBA" id="ARBA00022781"/>
    </source>
</evidence>
<comment type="similarity">
    <text evidence="1 9">Belongs to the eukaryotic ATPase B chain family.</text>
</comment>
<evidence type="ECO:0000256" key="3">
    <source>
        <dbReference type="ARBA" id="ARBA00022547"/>
    </source>
</evidence>
<feature type="compositionally biased region" description="Low complexity" evidence="10">
    <location>
        <begin position="35"/>
        <end position="52"/>
    </location>
</feature>
<dbReference type="SUPFAM" id="SSF161060">
    <property type="entry name" value="ATP synthase B chain-like"/>
    <property type="match status" value="1"/>
</dbReference>
<organism evidence="11 12">
    <name type="scientific">Euphydryas editha</name>
    <name type="common">Edith's checkerspot</name>
    <dbReference type="NCBI Taxonomy" id="104508"/>
    <lineage>
        <taxon>Eukaryota</taxon>
        <taxon>Metazoa</taxon>
        <taxon>Ecdysozoa</taxon>
        <taxon>Arthropoda</taxon>
        <taxon>Hexapoda</taxon>
        <taxon>Insecta</taxon>
        <taxon>Pterygota</taxon>
        <taxon>Neoptera</taxon>
        <taxon>Endopterygota</taxon>
        <taxon>Lepidoptera</taxon>
        <taxon>Glossata</taxon>
        <taxon>Ditrysia</taxon>
        <taxon>Papilionoidea</taxon>
        <taxon>Nymphalidae</taxon>
        <taxon>Nymphalinae</taxon>
        <taxon>Euphydryas</taxon>
    </lineage>
</organism>
<dbReference type="GO" id="GO:0045259">
    <property type="term" value="C:proton-transporting ATP synthase complex"/>
    <property type="evidence" value="ECO:0007669"/>
    <property type="project" value="UniProtKB-KW"/>
</dbReference>
<keyword evidence="8 9" id="KW-0472">Membrane</keyword>
<accession>A0AAU9UW49</accession>
<keyword evidence="7 9" id="KW-0496">Mitochondrion</keyword>
<evidence type="ECO:0000313" key="11">
    <source>
        <dbReference type="EMBL" id="CAH2103894.1"/>
    </source>
</evidence>
<dbReference type="GO" id="GO:0046933">
    <property type="term" value="F:proton-transporting ATP synthase activity, rotational mechanism"/>
    <property type="evidence" value="ECO:0007669"/>
    <property type="project" value="TreeGrafter"/>
</dbReference>
<dbReference type="AlphaFoldDB" id="A0AAU9UW49"/>
<dbReference type="InterPro" id="IPR013837">
    <property type="entry name" value="ATP_synth_F0_suB"/>
</dbReference>
<keyword evidence="4 9" id="KW-0375">Hydrogen ion transport</keyword>
<evidence type="ECO:0000256" key="6">
    <source>
        <dbReference type="ARBA" id="ARBA00023065"/>
    </source>
</evidence>
<comment type="caution">
    <text evidence="11">The sequence shown here is derived from an EMBL/GenBank/DDBJ whole genome shotgun (WGS) entry which is preliminary data.</text>
</comment>
<gene>
    <name evidence="11" type="ORF">EEDITHA_LOCUS18350</name>
</gene>
<protein>
    <recommendedName>
        <fullName evidence="9">ATP synthase subunit b</fullName>
    </recommendedName>
</protein>
<dbReference type="PANTHER" id="PTHR12733:SF3">
    <property type="entry name" value="ATP SYNTHASE F(0) COMPLEX SUBUNIT B1, MITOCHONDRIAL"/>
    <property type="match status" value="1"/>
</dbReference>
<keyword evidence="12" id="KW-1185">Reference proteome</keyword>
<name>A0AAU9UW49_EUPED</name>